<feature type="region of interest" description="Disordered" evidence="1">
    <location>
        <begin position="815"/>
        <end position="839"/>
    </location>
</feature>
<accession>A0A193C570</accession>
<sequence>MEASKRQRPGPPTTMVGGRTAATGGTLSAVGRLIERADALHLRAPELALVLGERAAALAEAAGADEQWIRAESLVVTARVRLGGRPRTVGRAVAALRAAEHAGYGDIAARLRIDLAVCARSVGIPLTGLAALRPLLADPAVSPVHRAEALCHLVGCLAQFGRKAELDRVLAEADKLVLGDSSMAADSQLLIRALLRVGVSAHRRRHGDLTAAADAARTGLGMLEKLGNPEDDGGLVRIRLILQLVCTLLDRGATEMALEVAQPVLDAPVRAAGISPAAWLRLAVATRVLLPAGSGEAAGMLVREAVAGTEDHGLHAVTARLWLELAQIEERLGRPEEAIGCLHRSRAAEHLHARARRQACNVLLGEFGAAENTAVDLDDVLRAVATRSAATVPTPAPAEVTAVMAPIDVTPPKRAAAEPPVRREPPRPARQSREAEPAPVRDMPAEPPRPVVPEPPAEPPVMETKTEAPVLKPPSRPDPAREAAAADSDWRRRVPKKSPEPKPSIRFEPKAEPAAPKLMPPPKPAPRPGPEPSRRARPEAPAARERAVPSSPDSTSGSTAGRHETPAPAARRRAEEPVRYEEPVPPPVQEPLVPELLLAPEPAAEPRPRIAAETETPRPPGTAAPLWESDEWAAEERARRSTAPVSRTTRHDAEHGSVAAKSVLDRLGISSTGGHGGGRRRADAGHPDPAAEHHTEAPYSRREQAPVEYSEPAVPLAPPPREDPAPSYDTDFQDKPQQSATDEVVDPWLPRLRMPPALDPLTDTGSWRPITPFPESYARAIAEDEPPPDAGLADLLARALAEHQAGTASAAALVKQLGSQDSGKRPVNGRDRHRANGSD</sequence>
<dbReference type="RefSeq" id="WP_044855909.1">
    <property type="nucleotide sequence ID" value="NZ_CP016174.1"/>
</dbReference>
<feature type="compositionally biased region" description="Low complexity" evidence="1">
    <location>
        <begin position="403"/>
        <end position="419"/>
    </location>
</feature>
<feature type="compositionally biased region" description="Low complexity" evidence="1">
    <location>
        <begin position="590"/>
        <end position="602"/>
    </location>
</feature>
<feature type="compositionally biased region" description="Basic and acidic residues" evidence="1">
    <location>
        <begin position="822"/>
        <end position="839"/>
    </location>
</feature>
<gene>
    <name evidence="2" type="ORF">SD37_31615</name>
</gene>
<dbReference type="KEGG" id="aori:SD37_31615"/>
<name>A0A193C570_AMYOR</name>
<evidence type="ECO:0000313" key="2">
    <source>
        <dbReference type="EMBL" id="ANN19721.1"/>
    </source>
</evidence>
<dbReference type="Proteomes" id="UP000093695">
    <property type="component" value="Chromosome"/>
</dbReference>
<feature type="region of interest" description="Disordered" evidence="1">
    <location>
        <begin position="1"/>
        <end position="21"/>
    </location>
</feature>
<proteinExistence type="predicted"/>
<dbReference type="EMBL" id="CP016174">
    <property type="protein sequence ID" value="ANN19721.1"/>
    <property type="molecule type" value="Genomic_DNA"/>
</dbReference>
<feature type="compositionally biased region" description="Basic and acidic residues" evidence="1">
    <location>
        <begin position="572"/>
        <end position="582"/>
    </location>
</feature>
<dbReference type="AlphaFoldDB" id="A0A193C570"/>
<feature type="compositionally biased region" description="Basic and acidic residues" evidence="1">
    <location>
        <begin position="604"/>
        <end position="616"/>
    </location>
</feature>
<keyword evidence="3" id="KW-1185">Reference proteome</keyword>
<evidence type="ECO:0000313" key="3">
    <source>
        <dbReference type="Proteomes" id="UP000093695"/>
    </source>
</evidence>
<reference evidence="2 3" key="1">
    <citation type="journal article" date="2015" name="Genome Announc.">
        <title>Draft Genome Sequence of Norvancomycin-Producing Strain Amycolatopsis orientalis CPCC200066.</title>
        <authorList>
            <person name="Lei X."/>
            <person name="Yuan F."/>
            <person name="Shi Y."/>
            <person name="Li X."/>
            <person name="Wang L."/>
            <person name="Hong B."/>
        </authorList>
    </citation>
    <scope>NUCLEOTIDE SEQUENCE [LARGE SCALE GENOMIC DNA]</scope>
    <source>
        <strain evidence="2 3">B-37</strain>
    </source>
</reference>
<feature type="compositionally biased region" description="Pro residues" evidence="1">
    <location>
        <begin position="518"/>
        <end position="531"/>
    </location>
</feature>
<feature type="compositionally biased region" description="Pro residues" evidence="1">
    <location>
        <begin position="445"/>
        <end position="459"/>
    </location>
</feature>
<feature type="compositionally biased region" description="Basic and acidic residues" evidence="1">
    <location>
        <begin position="680"/>
        <end position="705"/>
    </location>
</feature>
<protein>
    <submittedName>
        <fullName evidence="2">Uncharacterized protein</fullName>
    </submittedName>
</protein>
<feature type="compositionally biased region" description="Basic and acidic residues" evidence="1">
    <location>
        <begin position="532"/>
        <end position="547"/>
    </location>
</feature>
<organism evidence="2 3">
    <name type="scientific">Amycolatopsis orientalis</name>
    <name type="common">Nocardia orientalis</name>
    <dbReference type="NCBI Taxonomy" id="31958"/>
    <lineage>
        <taxon>Bacteria</taxon>
        <taxon>Bacillati</taxon>
        <taxon>Actinomycetota</taxon>
        <taxon>Actinomycetes</taxon>
        <taxon>Pseudonocardiales</taxon>
        <taxon>Pseudonocardiaceae</taxon>
        <taxon>Amycolatopsis</taxon>
    </lineage>
</organism>
<evidence type="ECO:0000256" key="1">
    <source>
        <dbReference type="SAM" id="MobiDB-lite"/>
    </source>
</evidence>
<feature type="compositionally biased region" description="Basic and acidic residues" evidence="1">
    <location>
        <begin position="488"/>
        <end position="511"/>
    </location>
</feature>
<feature type="compositionally biased region" description="Basic and acidic residues" evidence="1">
    <location>
        <begin position="420"/>
        <end position="436"/>
    </location>
</feature>
<feature type="region of interest" description="Disordered" evidence="1">
    <location>
        <begin position="403"/>
        <end position="770"/>
    </location>
</feature>
<dbReference type="STRING" id="31958.SD37_31615"/>
<dbReference type="eggNOG" id="COG5164">
    <property type="taxonomic scope" value="Bacteria"/>
</dbReference>